<evidence type="ECO:0000256" key="1">
    <source>
        <dbReference type="SAM" id="Phobius"/>
    </source>
</evidence>
<evidence type="ECO:0000313" key="3">
    <source>
        <dbReference type="Proteomes" id="UP000035100"/>
    </source>
</evidence>
<comment type="caution">
    <text evidence="2">The sequence shown here is derived from an EMBL/GenBank/DDBJ whole genome shotgun (WGS) entry which is preliminary data.</text>
</comment>
<reference evidence="2 3" key="1">
    <citation type="submission" date="2013-01" db="EMBL/GenBank/DDBJ databases">
        <authorList>
            <person name="Fiebig A."/>
            <person name="Goeker M."/>
            <person name="Klenk H.-P.P."/>
        </authorList>
    </citation>
    <scope>NUCLEOTIDE SEQUENCE [LARGE SCALE GENOMIC DNA]</scope>
    <source>
        <strain evidence="2 3">DSM 24838</strain>
    </source>
</reference>
<dbReference type="AlphaFoldDB" id="A0A0D0Q251"/>
<accession>A0A0D0Q251</accession>
<name>A0A0D0Q251_9RHOB</name>
<protein>
    <submittedName>
        <fullName evidence="2">Uncharacterized protein</fullName>
    </submittedName>
</protein>
<gene>
    <name evidence="2" type="ORF">Wenmar_02880</name>
</gene>
<feature type="transmembrane region" description="Helical" evidence="1">
    <location>
        <begin position="42"/>
        <end position="59"/>
    </location>
</feature>
<keyword evidence="1" id="KW-1133">Transmembrane helix</keyword>
<dbReference type="RefSeq" id="WP_018303886.1">
    <property type="nucleotide sequence ID" value="NZ_KB902310.1"/>
</dbReference>
<keyword evidence="1" id="KW-0472">Membrane</keyword>
<organism evidence="2 3">
    <name type="scientific">Wenxinia marina DSM 24838</name>
    <dbReference type="NCBI Taxonomy" id="1123501"/>
    <lineage>
        <taxon>Bacteria</taxon>
        <taxon>Pseudomonadati</taxon>
        <taxon>Pseudomonadota</taxon>
        <taxon>Alphaproteobacteria</taxon>
        <taxon>Rhodobacterales</taxon>
        <taxon>Roseobacteraceae</taxon>
        <taxon>Wenxinia</taxon>
    </lineage>
</organism>
<keyword evidence="3" id="KW-1185">Reference proteome</keyword>
<keyword evidence="1" id="KW-0812">Transmembrane</keyword>
<dbReference type="EMBL" id="AONG01000013">
    <property type="protein sequence ID" value="KIQ68609.1"/>
    <property type="molecule type" value="Genomic_DNA"/>
</dbReference>
<dbReference type="OrthoDB" id="7652304at2"/>
<feature type="transmembrane region" description="Helical" evidence="1">
    <location>
        <begin position="64"/>
        <end position="82"/>
    </location>
</feature>
<sequence length="95" mass="10100">MFAFILGLIAGFVTPHLDEPVARPLARGVAKEIPVEPNEVRLVSFMAALLAAALIAEIFDSEALVGLTFGAVLGYFATRLVAAVRRAMDTRGSID</sequence>
<proteinExistence type="predicted"/>
<dbReference type="Proteomes" id="UP000035100">
    <property type="component" value="Unassembled WGS sequence"/>
</dbReference>
<evidence type="ECO:0000313" key="2">
    <source>
        <dbReference type="EMBL" id="KIQ68609.1"/>
    </source>
</evidence>